<evidence type="ECO:0000259" key="1">
    <source>
        <dbReference type="Pfam" id="PF03372"/>
    </source>
</evidence>
<evidence type="ECO:0000313" key="2">
    <source>
        <dbReference type="EMBL" id="WAS89772.1"/>
    </source>
</evidence>
<protein>
    <submittedName>
        <fullName evidence="2">Endonuclease/exonuclease/phosphatase family protein</fullName>
    </submittedName>
</protein>
<name>A0ABY7GS31_9BACT</name>
<dbReference type="InterPro" id="IPR051916">
    <property type="entry name" value="GPI-anchor_lipid_remodeler"/>
</dbReference>
<evidence type="ECO:0000313" key="3">
    <source>
        <dbReference type="Proteomes" id="UP001164459"/>
    </source>
</evidence>
<dbReference type="SUPFAM" id="SSF56219">
    <property type="entry name" value="DNase I-like"/>
    <property type="match status" value="1"/>
</dbReference>
<organism evidence="2 3">
    <name type="scientific">Nannocystis punicea</name>
    <dbReference type="NCBI Taxonomy" id="2995304"/>
    <lineage>
        <taxon>Bacteria</taxon>
        <taxon>Pseudomonadati</taxon>
        <taxon>Myxococcota</taxon>
        <taxon>Polyangia</taxon>
        <taxon>Nannocystales</taxon>
        <taxon>Nannocystaceae</taxon>
        <taxon>Nannocystis</taxon>
    </lineage>
</organism>
<keyword evidence="2" id="KW-0255">Endonuclease</keyword>
<gene>
    <name evidence="2" type="ORF">O0S08_26570</name>
</gene>
<dbReference type="InterPro" id="IPR036691">
    <property type="entry name" value="Endo/exonu/phosph_ase_sf"/>
</dbReference>
<dbReference type="PANTHER" id="PTHR14859:SF1">
    <property type="entry name" value="PGAP2-INTERACTING PROTEIN"/>
    <property type="match status" value="1"/>
</dbReference>
<feature type="domain" description="Endonuclease/exonuclease/phosphatase" evidence="1">
    <location>
        <begin position="5"/>
        <end position="237"/>
    </location>
</feature>
<proteinExistence type="predicted"/>
<dbReference type="GO" id="GO:0004519">
    <property type="term" value="F:endonuclease activity"/>
    <property type="evidence" value="ECO:0007669"/>
    <property type="project" value="UniProtKB-KW"/>
</dbReference>
<keyword evidence="2" id="KW-0540">Nuclease</keyword>
<dbReference type="Gene3D" id="3.60.10.10">
    <property type="entry name" value="Endonuclease/exonuclease/phosphatase"/>
    <property type="match status" value="1"/>
</dbReference>
<keyword evidence="3" id="KW-1185">Reference proteome</keyword>
<dbReference type="Pfam" id="PF03372">
    <property type="entry name" value="Exo_endo_phos"/>
    <property type="match status" value="1"/>
</dbReference>
<dbReference type="InterPro" id="IPR005135">
    <property type="entry name" value="Endo/exonuclease/phosphatase"/>
</dbReference>
<dbReference type="PANTHER" id="PTHR14859">
    <property type="entry name" value="CALCOFLUOR WHITE HYPERSENSITIVE PROTEIN PRECURSOR"/>
    <property type="match status" value="1"/>
</dbReference>
<dbReference type="RefSeq" id="WP_269032082.1">
    <property type="nucleotide sequence ID" value="NZ_CP114040.1"/>
</dbReference>
<keyword evidence="2" id="KW-0378">Hydrolase</keyword>
<reference evidence="2" key="1">
    <citation type="submission" date="2022-11" db="EMBL/GenBank/DDBJ databases">
        <title>Minimal conservation of predation-associated metabolite biosynthetic gene clusters underscores biosynthetic potential of Myxococcota including descriptions for ten novel species: Archangium lansinium sp. nov., Myxococcus landrumus sp. nov., Nannocystis bai.</title>
        <authorList>
            <person name="Ahearne A."/>
            <person name="Stevens C."/>
            <person name="Dowd S."/>
        </authorList>
    </citation>
    <scope>NUCLEOTIDE SEQUENCE</scope>
    <source>
        <strain evidence="2">Fl3</strain>
    </source>
</reference>
<sequence>MMRLLSFNLNAYGERHGPWSARRPLVAAMLAEQRPDLVALQAVARDPAIESGRDQAAQLAGDVGGYDVVYRPAARDADGREQGLALLSRVPALAVRVQPLSRRGDDDPHDRVLLHGLYPAPGGPLHVVCAHLSWVDEQARDNVDELLAYLAALAGPTLVLGDFNQTPGSDALARLVRGGLVDAWSALRPDAPGHTFYEAGALARRIDYLLLDRRLAPRLRGVSLVLDGPGERRASDHAGVLALLAMPDERADVAPSTRQGFRQRSAR</sequence>
<accession>A0ABY7GS31</accession>
<dbReference type="Proteomes" id="UP001164459">
    <property type="component" value="Chromosome"/>
</dbReference>
<dbReference type="EMBL" id="CP114040">
    <property type="protein sequence ID" value="WAS89772.1"/>
    <property type="molecule type" value="Genomic_DNA"/>
</dbReference>